<dbReference type="Proteomes" id="UP000199614">
    <property type="component" value="Unassembled WGS sequence"/>
</dbReference>
<dbReference type="STRING" id="260086.SAMN05216207_102866"/>
<dbReference type="Gene3D" id="3.40.50.150">
    <property type="entry name" value="Vaccinia Virus protein VP39"/>
    <property type="match status" value="1"/>
</dbReference>
<sequence length="250" mass="27169">MLTRAFGIARSLAIYHGVPGRQRRMRAFYSAFLGPGDLAFDVGAHAGNRVRAWRALGVRVVAVEPQPDFVRLLRLFSARDDGVTVVPAALGARPGTARLGISRATPTVSTMSEDWRRTVADDAGFARVRWEDTVPVEVRTLDDLVAAHGVPAFCKIDVEGFEADVLAGLSRPLPALSFEYLPAAHDAALAALARVEALGTHVYRYSPVETMRWDPAATGDRWLDAGELASLLDRRRPLARSGDVYARPAP</sequence>
<keyword evidence="2" id="KW-0808">Transferase</keyword>
<proteinExistence type="predicted"/>
<dbReference type="InterPro" id="IPR052514">
    <property type="entry name" value="SAM-dependent_MTase"/>
</dbReference>
<dbReference type="OrthoDB" id="7542440at2"/>
<reference evidence="2 3" key="1">
    <citation type="submission" date="2016-10" db="EMBL/GenBank/DDBJ databases">
        <authorList>
            <person name="de Groot N.N."/>
        </authorList>
    </citation>
    <scope>NUCLEOTIDE SEQUENCE [LARGE SCALE GENOMIC DNA]</scope>
    <source>
        <strain evidence="2 3">CGMCC 4.1877</strain>
    </source>
</reference>
<dbReference type="GO" id="GO:0008168">
    <property type="term" value="F:methyltransferase activity"/>
    <property type="evidence" value="ECO:0007669"/>
    <property type="project" value="UniProtKB-KW"/>
</dbReference>
<dbReference type="RefSeq" id="WP_093349528.1">
    <property type="nucleotide sequence ID" value="NZ_FOUY01000028.1"/>
</dbReference>
<keyword evidence="2" id="KW-0489">Methyltransferase</keyword>
<dbReference type="InterPro" id="IPR029063">
    <property type="entry name" value="SAM-dependent_MTases_sf"/>
</dbReference>
<accession>A0A1I5E1B6</accession>
<name>A0A1I5E1B6_PSUAM</name>
<dbReference type="SUPFAM" id="SSF53335">
    <property type="entry name" value="S-adenosyl-L-methionine-dependent methyltransferases"/>
    <property type="match status" value="1"/>
</dbReference>
<dbReference type="NCBIfam" id="TIGR01444">
    <property type="entry name" value="fkbM_fam"/>
    <property type="match status" value="1"/>
</dbReference>
<protein>
    <submittedName>
        <fullName evidence="2">Methyltransferase, FkbM family</fullName>
    </submittedName>
</protein>
<evidence type="ECO:0000313" key="3">
    <source>
        <dbReference type="Proteomes" id="UP000199614"/>
    </source>
</evidence>
<dbReference type="InterPro" id="IPR006342">
    <property type="entry name" value="FkbM_mtfrase"/>
</dbReference>
<dbReference type="Pfam" id="PF05050">
    <property type="entry name" value="Methyltransf_21"/>
    <property type="match status" value="1"/>
</dbReference>
<dbReference type="PANTHER" id="PTHR34203">
    <property type="entry name" value="METHYLTRANSFERASE, FKBM FAMILY PROTEIN"/>
    <property type="match status" value="1"/>
</dbReference>
<evidence type="ECO:0000259" key="1">
    <source>
        <dbReference type="Pfam" id="PF05050"/>
    </source>
</evidence>
<dbReference type="AlphaFoldDB" id="A0A1I5E1B6"/>
<gene>
    <name evidence="2" type="ORF">SAMN05216207_102866</name>
</gene>
<dbReference type="EMBL" id="FOUY01000028">
    <property type="protein sequence ID" value="SFO05344.1"/>
    <property type="molecule type" value="Genomic_DNA"/>
</dbReference>
<keyword evidence="3" id="KW-1185">Reference proteome</keyword>
<feature type="domain" description="Methyltransferase FkbM" evidence="1">
    <location>
        <begin position="41"/>
        <end position="173"/>
    </location>
</feature>
<dbReference type="GO" id="GO:0032259">
    <property type="term" value="P:methylation"/>
    <property type="evidence" value="ECO:0007669"/>
    <property type="project" value="UniProtKB-KW"/>
</dbReference>
<organism evidence="2 3">
    <name type="scientific">Pseudonocardia ammonioxydans</name>
    <dbReference type="NCBI Taxonomy" id="260086"/>
    <lineage>
        <taxon>Bacteria</taxon>
        <taxon>Bacillati</taxon>
        <taxon>Actinomycetota</taxon>
        <taxon>Actinomycetes</taxon>
        <taxon>Pseudonocardiales</taxon>
        <taxon>Pseudonocardiaceae</taxon>
        <taxon>Pseudonocardia</taxon>
    </lineage>
</organism>
<evidence type="ECO:0000313" key="2">
    <source>
        <dbReference type="EMBL" id="SFO05344.1"/>
    </source>
</evidence>
<dbReference type="PANTHER" id="PTHR34203:SF15">
    <property type="entry name" value="SLL1173 PROTEIN"/>
    <property type="match status" value="1"/>
</dbReference>